<evidence type="ECO:0000313" key="3">
    <source>
        <dbReference type="Proteomes" id="UP000185696"/>
    </source>
</evidence>
<keyword evidence="1" id="KW-0732">Signal</keyword>
<gene>
    <name evidence="2" type="ORF">BLA60_10070</name>
</gene>
<dbReference type="RefSeq" id="WP_075132619.1">
    <property type="nucleotide sequence ID" value="NZ_MSIF01000003.1"/>
</dbReference>
<accession>A0A7Z0WQD0</accession>
<dbReference type="AlphaFoldDB" id="A0A7Z0WQD0"/>
<organism evidence="2 3">
    <name type="scientific">Actinophytocola xinjiangensis</name>
    <dbReference type="NCBI Taxonomy" id="485602"/>
    <lineage>
        <taxon>Bacteria</taxon>
        <taxon>Bacillati</taxon>
        <taxon>Actinomycetota</taxon>
        <taxon>Actinomycetes</taxon>
        <taxon>Pseudonocardiales</taxon>
        <taxon>Pseudonocardiaceae</taxon>
    </lineage>
</organism>
<sequence>MFRKYGVGVSAALAAMTFVSGPSAPADTSWLLPDMRQAPVGCPGGFRGDPVECTDWDVCPVADASASGGPCVTSGTIAAVRLRFTSSEDNVGDGPLLFHAHRESTEQPRMTVRQAFQSSADNSVPATFDAAQRATATYTYYEPAASHEHWHLMGFERYQLRTPAGETLLVDRKNGFCLGDRFNTRDWADLSGRPYKGGAVALSQQLRGNMCGHHRTDALDVTMGVSVGKGDDYRHTVDFQWLDLTTVPSGVYDVVNTVNADRTLLEKDYTNNSSSISVSVQWPDGARQAPAVITAPPVVRLLDSCPGRAVCTAEEEGHRR</sequence>
<keyword evidence="3" id="KW-1185">Reference proteome</keyword>
<dbReference type="InterPro" id="IPR001695">
    <property type="entry name" value="Lysyl_oxidase"/>
</dbReference>
<dbReference type="GO" id="GO:0016641">
    <property type="term" value="F:oxidoreductase activity, acting on the CH-NH2 group of donors, oxygen as acceptor"/>
    <property type="evidence" value="ECO:0007669"/>
    <property type="project" value="InterPro"/>
</dbReference>
<dbReference type="EMBL" id="MSIF01000003">
    <property type="protein sequence ID" value="OLF12432.1"/>
    <property type="molecule type" value="Genomic_DNA"/>
</dbReference>
<feature type="signal peptide" evidence="1">
    <location>
        <begin position="1"/>
        <end position="26"/>
    </location>
</feature>
<dbReference type="Proteomes" id="UP000185696">
    <property type="component" value="Unassembled WGS sequence"/>
</dbReference>
<name>A0A7Z0WQD0_9PSEU</name>
<protein>
    <submittedName>
        <fullName evidence="2">Lysyl oxidase</fullName>
    </submittedName>
</protein>
<feature type="chain" id="PRO_5030547976" evidence="1">
    <location>
        <begin position="27"/>
        <end position="320"/>
    </location>
</feature>
<evidence type="ECO:0000256" key="1">
    <source>
        <dbReference type="SAM" id="SignalP"/>
    </source>
</evidence>
<reference evidence="2 3" key="1">
    <citation type="submission" date="2016-12" db="EMBL/GenBank/DDBJ databases">
        <title>The draft genome sequence of Actinophytocola xinjiangensis.</title>
        <authorList>
            <person name="Wang W."/>
            <person name="Yuan L."/>
        </authorList>
    </citation>
    <scope>NUCLEOTIDE SEQUENCE [LARGE SCALE GENOMIC DNA]</scope>
    <source>
        <strain evidence="2 3">CGMCC 4.4663</strain>
    </source>
</reference>
<evidence type="ECO:0000313" key="2">
    <source>
        <dbReference type="EMBL" id="OLF12432.1"/>
    </source>
</evidence>
<comment type="caution">
    <text evidence="2">The sequence shown here is derived from an EMBL/GenBank/DDBJ whole genome shotgun (WGS) entry which is preliminary data.</text>
</comment>
<proteinExistence type="predicted"/>
<dbReference type="OrthoDB" id="914406at2"/>
<dbReference type="GO" id="GO:0005507">
    <property type="term" value="F:copper ion binding"/>
    <property type="evidence" value="ECO:0007669"/>
    <property type="project" value="InterPro"/>
</dbReference>
<dbReference type="Pfam" id="PF01186">
    <property type="entry name" value="Lysyl_oxidase"/>
    <property type="match status" value="1"/>
</dbReference>